<evidence type="ECO:0000256" key="1">
    <source>
        <dbReference type="SAM" id="Phobius"/>
    </source>
</evidence>
<dbReference type="OrthoDB" id="7059775at2"/>
<keyword evidence="3" id="KW-1185">Reference proteome</keyword>
<feature type="transmembrane region" description="Helical" evidence="1">
    <location>
        <begin position="73"/>
        <end position="91"/>
    </location>
</feature>
<dbReference type="GO" id="GO:0005886">
    <property type="term" value="C:plasma membrane"/>
    <property type="evidence" value="ECO:0007669"/>
    <property type="project" value="TreeGrafter"/>
</dbReference>
<proteinExistence type="predicted"/>
<dbReference type="InterPro" id="IPR005325">
    <property type="entry name" value="DUF308_memb"/>
</dbReference>
<name>A0A1C4EZT2_9BACT</name>
<organism evidence="2 3">
    <name type="scientific">Chitinophaga costaii</name>
    <dbReference type="NCBI Taxonomy" id="1335309"/>
    <lineage>
        <taxon>Bacteria</taxon>
        <taxon>Pseudomonadati</taxon>
        <taxon>Bacteroidota</taxon>
        <taxon>Chitinophagia</taxon>
        <taxon>Chitinophagales</taxon>
        <taxon>Chitinophagaceae</taxon>
        <taxon>Chitinophaga</taxon>
    </lineage>
</organism>
<feature type="transmembrane region" description="Helical" evidence="1">
    <location>
        <begin position="41"/>
        <end position="61"/>
    </location>
</feature>
<dbReference type="PANTHER" id="PTHR34989:SF1">
    <property type="entry name" value="PROTEIN HDED"/>
    <property type="match status" value="1"/>
</dbReference>
<dbReference type="InterPro" id="IPR052712">
    <property type="entry name" value="Acid_resist_chaperone_HdeD"/>
</dbReference>
<dbReference type="PANTHER" id="PTHR34989">
    <property type="entry name" value="PROTEIN HDED"/>
    <property type="match status" value="1"/>
</dbReference>
<feature type="transmembrane region" description="Helical" evidence="1">
    <location>
        <begin position="130"/>
        <end position="150"/>
    </location>
</feature>
<dbReference type="EMBL" id="FMAR01000010">
    <property type="protein sequence ID" value="SCC49144.1"/>
    <property type="molecule type" value="Genomic_DNA"/>
</dbReference>
<feature type="transmembrane region" description="Helical" evidence="1">
    <location>
        <begin position="97"/>
        <end position="118"/>
    </location>
</feature>
<dbReference type="Pfam" id="PF03729">
    <property type="entry name" value="DUF308"/>
    <property type="match status" value="2"/>
</dbReference>
<feature type="transmembrane region" description="Helical" evidence="1">
    <location>
        <begin position="15"/>
        <end position="35"/>
    </location>
</feature>
<gene>
    <name evidence="2" type="ORF">GA0116948_110165</name>
</gene>
<protein>
    <submittedName>
        <fullName evidence="2">Uncharacterized membrane protein HdeD, DUF308 family</fullName>
    </submittedName>
</protein>
<dbReference type="RefSeq" id="WP_089713547.1">
    <property type="nucleotide sequence ID" value="NZ_FMAR01000010.1"/>
</dbReference>
<keyword evidence="1" id="KW-0812">Transmembrane</keyword>
<sequence length="195" mass="20806">MTNIISTLERETKNWWLLLITGIIFILSGIITFVYPVASYLALAYFFGVAILLGGIFKAAFAISNRSSLHGWGWTLVSGILDLIVGGILLSNPAISLVVLPFVVGFYVLYAGGVLISLGMDGRHLHITGAGWVVFGGIISLLLGLGILFVPAAGAVVLITVTGLSFIAQGITYSYVALKLEQARQRLHHVPGISH</sequence>
<dbReference type="AlphaFoldDB" id="A0A1C4EZT2"/>
<reference evidence="2 3" key="1">
    <citation type="submission" date="2016-08" db="EMBL/GenBank/DDBJ databases">
        <authorList>
            <person name="Seilhamer J.J."/>
        </authorList>
    </citation>
    <scope>NUCLEOTIDE SEQUENCE [LARGE SCALE GENOMIC DNA]</scope>
    <source>
        <strain evidence="2 3">A37T2</strain>
    </source>
</reference>
<keyword evidence="1" id="KW-0472">Membrane</keyword>
<keyword evidence="1" id="KW-1133">Transmembrane helix</keyword>
<accession>A0A1C4EZT2</accession>
<evidence type="ECO:0000313" key="3">
    <source>
        <dbReference type="Proteomes" id="UP000242818"/>
    </source>
</evidence>
<dbReference type="Proteomes" id="UP000242818">
    <property type="component" value="Unassembled WGS sequence"/>
</dbReference>
<feature type="transmembrane region" description="Helical" evidence="1">
    <location>
        <begin position="156"/>
        <end position="178"/>
    </location>
</feature>
<evidence type="ECO:0000313" key="2">
    <source>
        <dbReference type="EMBL" id="SCC49144.1"/>
    </source>
</evidence>